<dbReference type="PANTHER" id="PTHR10907:SF47">
    <property type="entry name" value="REGUCALCIN"/>
    <property type="match status" value="1"/>
</dbReference>
<feature type="active site" description="Proton donor/acceptor" evidence="14">
    <location>
        <position position="197"/>
    </location>
</feature>
<evidence type="ECO:0000256" key="11">
    <source>
        <dbReference type="ARBA" id="ARBA00022801"/>
    </source>
</evidence>
<comment type="similarity">
    <text evidence="6">Belongs to the SMP-30/CGR1 family.</text>
</comment>
<feature type="binding site" evidence="15">
    <location>
        <position position="197"/>
    </location>
    <ligand>
        <name>a divalent metal cation</name>
        <dbReference type="ChEBI" id="CHEBI:60240"/>
    </ligand>
</feature>
<feature type="binding site" evidence="15">
    <location>
        <position position="119"/>
    </location>
    <ligand>
        <name>substrate</name>
    </ligand>
</feature>
<dbReference type="Proteomes" id="UP000463051">
    <property type="component" value="Unassembled WGS sequence"/>
</dbReference>
<comment type="cofactor">
    <cofactor evidence="4">
        <name>Mg(2+)</name>
        <dbReference type="ChEBI" id="CHEBI:18420"/>
    </cofactor>
</comment>
<dbReference type="Gene3D" id="2.120.10.30">
    <property type="entry name" value="TolB, C-terminal domain"/>
    <property type="match status" value="1"/>
</dbReference>
<dbReference type="InterPro" id="IPR011042">
    <property type="entry name" value="6-blade_b-propeller_TolB-like"/>
</dbReference>
<gene>
    <name evidence="17" type="ORF">GJB61_09750</name>
</gene>
<comment type="cofactor">
    <cofactor evidence="3">
        <name>Mn(2+)</name>
        <dbReference type="ChEBI" id="CHEBI:29035"/>
    </cofactor>
</comment>
<dbReference type="PRINTS" id="PR01791">
    <property type="entry name" value="REGUCALCIN"/>
</dbReference>
<dbReference type="InterPro" id="IPR013658">
    <property type="entry name" value="SGL"/>
</dbReference>
<evidence type="ECO:0000256" key="9">
    <source>
        <dbReference type="ARBA" id="ARBA00022490"/>
    </source>
</evidence>
<dbReference type="GO" id="GO:0030234">
    <property type="term" value="F:enzyme regulator activity"/>
    <property type="evidence" value="ECO:0007669"/>
    <property type="project" value="InterPro"/>
</dbReference>
<keyword evidence="10 15" id="KW-0479">Metal-binding</keyword>
<keyword evidence="9" id="KW-0963">Cytoplasm</keyword>
<dbReference type="GO" id="GO:0004341">
    <property type="term" value="F:gluconolactonase activity"/>
    <property type="evidence" value="ECO:0007669"/>
    <property type="project" value="UniProtKB-EC"/>
</dbReference>
<comment type="cofactor">
    <cofactor evidence="2">
        <name>Ca(2+)</name>
        <dbReference type="ChEBI" id="CHEBI:29108"/>
    </cofactor>
</comment>
<keyword evidence="12" id="KW-0106">Calcium</keyword>
<protein>
    <recommendedName>
        <fullName evidence="8">Regucalcin</fullName>
        <ecNumber evidence="7">3.1.1.17</ecNumber>
    </recommendedName>
    <alternativeName>
        <fullName evidence="13">Gluconolactonase</fullName>
    </alternativeName>
</protein>
<dbReference type="InterPro" id="IPR008367">
    <property type="entry name" value="Regucalcin"/>
</dbReference>
<evidence type="ECO:0000313" key="17">
    <source>
        <dbReference type="EMBL" id="MRN53275.1"/>
    </source>
</evidence>
<comment type="subcellular location">
    <subcellularLocation>
        <location evidence="5">Cytoplasm</location>
    </subcellularLocation>
</comment>
<dbReference type="RefSeq" id="WP_154118320.1">
    <property type="nucleotide sequence ID" value="NZ_WJXB01000003.1"/>
</dbReference>
<feature type="domain" description="SMP-30/Gluconolactonase/LRE-like region" evidence="16">
    <location>
        <begin position="15"/>
        <end position="257"/>
    </location>
</feature>
<organism evidence="17 18">
    <name type="scientific">Paenibacillus monticola</name>
    <dbReference type="NCBI Taxonomy" id="2666075"/>
    <lineage>
        <taxon>Bacteria</taxon>
        <taxon>Bacillati</taxon>
        <taxon>Bacillota</taxon>
        <taxon>Bacilli</taxon>
        <taxon>Bacillales</taxon>
        <taxon>Paenibacillaceae</taxon>
        <taxon>Paenibacillus</taxon>
    </lineage>
</organism>
<evidence type="ECO:0000256" key="12">
    <source>
        <dbReference type="ARBA" id="ARBA00022837"/>
    </source>
</evidence>
<evidence type="ECO:0000256" key="2">
    <source>
        <dbReference type="ARBA" id="ARBA00001913"/>
    </source>
</evidence>
<evidence type="ECO:0000259" key="16">
    <source>
        <dbReference type="Pfam" id="PF08450"/>
    </source>
</evidence>
<dbReference type="Pfam" id="PF08450">
    <property type="entry name" value="SGL"/>
    <property type="match status" value="1"/>
</dbReference>
<comment type="caution">
    <text evidence="17">The sequence shown here is derived from an EMBL/GenBank/DDBJ whole genome shotgun (WGS) entry which is preliminary data.</text>
</comment>
<dbReference type="PRINTS" id="PR01790">
    <property type="entry name" value="SMP30FAMILY"/>
</dbReference>
<evidence type="ECO:0000256" key="13">
    <source>
        <dbReference type="ARBA" id="ARBA00032464"/>
    </source>
</evidence>
<feature type="binding site" evidence="15">
    <location>
        <position position="101"/>
    </location>
    <ligand>
        <name>substrate</name>
    </ligand>
</feature>
<keyword evidence="18" id="KW-1185">Reference proteome</keyword>
<evidence type="ECO:0000256" key="5">
    <source>
        <dbReference type="ARBA" id="ARBA00004496"/>
    </source>
</evidence>
<feature type="binding site" evidence="15">
    <location>
        <position position="99"/>
    </location>
    <ligand>
        <name>substrate</name>
    </ligand>
</feature>
<evidence type="ECO:0000313" key="18">
    <source>
        <dbReference type="Proteomes" id="UP000463051"/>
    </source>
</evidence>
<feature type="binding site" evidence="15">
    <location>
        <position position="17"/>
    </location>
    <ligand>
        <name>a divalent metal cation</name>
        <dbReference type="ChEBI" id="CHEBI:60240"/>
    </ligand>
</feature>
<dbReference type="GO" id="GO:0019853">
    <property type="term" value="P:L-ascorbic acid biosynthetic process"/>
    <property type="evidence" value="ECO:0007669"/>
    <property type="project" value="TreeGrafter"/>
</dbReference>
<dbReference type="GO" id="GO:0005737">
    <property type="term" value="C:cytoplasm"/>
    <property type="evidence" value="ECO:0007669"/>
    <property type="project" value="UniProtKB-SubCell"/>
</dbReference>
<evidence type="ECO:0000256" key="14">
    <source>
        <dbReference type="PIRSR" id="PIRSR605511-1"/>
    </source>
</evidence>
<accession>A0A7X2L1M5</accession>
<dbReference type="AlphaFoldDB" id="A0A7X2L1M5"/>
<name>A0A7X2L1M5_9BACL</name>
<dbReference type="PANTHER" id="PTHR10907">
    <property type="entry name" value="REGUCALCIN"/>
    <property type="match status" value="1"/>
</dbReference>
<keyword evidence="11" id="KW-0378">Hydrolase</keyword>
<sequence>MILQAELVLDVQAALGEGPHWDQEEGKLYWVDVEGKQLHSYDSSAHSEIIYSFDKMVSAVIPSMDGGWVLAMQDGIYIFKSGHPLGLLSLVETEIPGNRLNDAKCDRTGRLWFGTMSMDFSPGAGSLYVLQTDGKVQRVLSGIGCSNGIAWDDERGLMYYIDTLSRCVSVFDYHENNIKLSGRRTVVQIPASSGYPDGMTIDSEGMLWIAQWGGGCVSRWNPDTGQQMATVEVPAQYVTSCTFGGKELDELYITTARSPMKESESLDFPMSGGLFKVKPGAKGVPANRFRPVSRKHT</sequence>
<dbReference type="GO" id="GO:0005509">
    <property type="term" value="F:calcium ion binding"/>
    <property type="evidence" value="ECO:0007669"/>
    <property type="project" value="InterPro"/>
</dbReference>
<evidence type="ECO:0000256" key="4">
    <source>
        <dbReference type="ARBA" id="ARBA00001946"/>
    </source>
</evidence>
<dbReference type="SUPFAM" id="SSF63829">
    <property type="entry name" value="Calcium-dependent phosphotriesterase"/>
    <property type="match status" value="1"/>
</dbReference>
<evidence type="ECO:0000256" key="1">
    <source>
        <dbReference type="ARBA" id="ARBA00001589"/>
    </source>
</evidence>
<dbReference type="InterPro" id="IPR005511">
    <property type="entry name" value="SMP-30"/>
</dbReference>
<comment type="cofactor">
    <cofactor evidence="15">
        <name>Zn(2+)</name>
        <dbReference type="ChEBI" id="CHEBI:29105"/>
    </cofactor>
    <text evidence="15">Binds 1 divalent metal cation per subunit.</text>
</comment>
<dbReference type="EMBL" id="WJXB01000003">
    <property type="protein sequence ID" value="MRN53275.1"/>
    <property type="molecule type" value="Genomic_DNA"/>
</dbReference>
<evidence type="ECO:0000256" key="15">
    <source>
        <dbReference type="PIRSR" id="PIRSR605511-2"/>
    </source>
</evidence>
<evidence type="ECO:0000256" key="7">
    <source>
        <dbReference type="ARBA" id="ARBA00013227"/>
    </source>
</evidence>
<proteinExistence type="inferred from homology"/>
<keyword evidence="15" id="KW-0862">Zinc</keyword>
<evidence type="ECO:0000256" key="8">
    <source>
        <dbReference type="ARBA" id="ARBA00016808"/>
    </source>
</evidence>
<feature type="binding site" evidence="15">
    <location>
        <position position="147"/>
    </location>
    <ligand>
        <name>a divalent metal cation</name>
        <dbReference type="ChEBI" id="CHEBI:60240"/>
    </ligand>
</feature>
<comment type="catalytic activity">
    <reaction evidence="1">
        <text>D-glucono-1,5-lactone + H2O = D-gluconate + H(+)</text>
        <dbReference type="Rhea" id="RHEA:10440"/>
        <dbReference type="ChEBI" id="CHEBI:15377"/>
        <dbReference type="ChEBI" id="CHEBI:15378"/>
        <dbReference type="ChEBI" id="CHEBI:16217"/>
        <dbReference type="ChEBI" id="CHEBI:18391"/>
        <dbReference type="EC" id="3.1.1.17"/>
    </reaction>
</comment>
<evidence type="ECO:0000256" key="3">
    <source>
        <dbReference type="ARBA" id="ARBA00001936"/>
    </source>
</evidence>
<evidence type="ECO:0000256" key="10">
    <source>
        <dbReference type="ARBA" id="ARBA00022723"/>
    </source>
</evidence>
<dbReference type="EC" id="3.1.1.17" evidence="7"/>
<evidence type="ECO:0000256" key="6">
    <source>
        <dbReference type="ARBA" id="ARBA00008853"/>
    </source>
</evidence>
<reference evidence="17 18" key="1">
    <citation type="submission" date="2019-11" db="EMBL/GenBank/DDBJ databases">
        <title>Paenibacillus monticola sp. nov., a novel PGPR strain isolated from mountain sample in China.</title>
        <authorList>
            <person name="Zhao Q."/>
            <person name="Li H.-P."/>
            <person name="Zhang J.-L."/>
        </authorList>
    </citation>
    <scope>NUCLEOTIDE SEQUENCE [LARGE SCALE GENOMIC DNA]</scope>
    <source>
        <strain evidence="17 18">LC-T2</strain>
    </source>
</reference>